<dbReference type="OrthoDB" id="2349418at2759"/>
<feature type="compositionally biased region" description="Low complexity" evidence="1">
    <location>
        <begin position="232"/>
        <end position="242"/>
    </location>
</feature>
<dbReference type="Proteomes" id="UP000193648">
    <property type="component" value="Unassembled WGS sequence"/>
</dbReference>
<dbReference type="EMBL" id="MCFF01000084">
    <property type="protein sequence ID" value="ORY95143.1"/>
    <property type="molecule type" value="Genomic_DNA"/>
</dbReference>
<proteinExistence type="predicted"/>
<feature type="region of interest" description="Disordered" evidence="1">
    <location>
        <begin position="184"/>
        <end position="217"/>
    </location>
</feature>
<dbReference type="InParanoid" id="A0A1Y2G5H0"/>
<comment type="caution">
    <text evidence="2">The sequence shown here is derived from an EMBL/GenBank/DDBJ whole genome shotgun (WGS) entry which is preliminary data.</text>
</comment>
<feature type="region of interest" description="Disordered" evidence="1">
    <location>
        <begin position="1162"/>
        <end position="1188"/>
    </location>
</feature>
<keyword evidence="3" id="KW-1185">Reference proteome</keyword>
<dbReference type="RefSeq" id="XP_021875350.1">
    <property type="nucleotide sequence ID" value="XM_022026122.1"/>
</dbReference>
<feature type="compositionally biased region" description="Polar residues" evidence="1">
    <location>
        <begin position="1349"/>
        <end position="1361"/>
    </location>
</feature>
<evidence type="ECO:0000313" key="2">
    <source>
        <dbReference type="EMBL" id="ORY95143.1"/>
    </source>
</evidence>
<sequence>MESDGSASVLLNKNSPADADYQCFRSNNSLIRVKVTHSHALNSKYVYWSDLKTCFPGITRVQLGDIALTFMRGIDETRLKPFRIEYIPGAVLDVIYNTHPSIAGHVQRYRNNGNTTVPSHKKQCNQNLSKKIRCDSMSTGEQGQPSMSSENIIDMATCIQRDEAKTALASLVARITKETLAEQAIASPSQHQSGQPLRQQQHQHRQSQQFHQRQHCQPAIDKSTLIIESKASASSSLASSNESEYDVVDDRSLDQGSAGESNPLEVKMEDASSSANKEAMSRAVNGADTPLSHVRESLSSIHLTQDMESRSITNDANTAADEDEGHDPLEKVELGAILSLNPPPEADDQAKAEFEALKQEVVACFHLFYAYFKSTTGCQLLQAERRGRALVPYLEEVHTRIPKNHALRHQLDLLMRETIKTKILLCELRHVMQTDIERITNTHYGVFEHLEQKMFVILPESDTLEDGFRLHFLCESCQLTQKVTKNRKNDHSGDVEKKASTLPHHLHFSKHEGYKLRYAEEFVARYGHHMWVLLQMLLRGYKDQGVSVPPIPATNVLAKKIQMAIRFIECEPDPGDREGSWDFSRVGEFYVPVSVSKEGSVGSLFRIITEEGYAKWVCFEHYREQFPMNDYKVLQGALKTFFYNEALGAVLVSLGSRKEASDFYEAIIKASNLQELGMQLKWDLNEQDIKLLEQILPRTTAVSIKILVPFEHHIVSKAVAVTFKDQTRGIDIHNPDYALGHYKTNLIRQAIDNRRIQAFYLDILDHSAHSGYEESLNLTLRNNTTFEKWSPDQANPALCDMVRTGGPLPKTKLSFNSPTLERGFFFMNNAIKGDVGLVILKAMVNYYEQVSIRSGKDEARKSMRIQHWSSSTLKFANKLERLWLEVRTPQETRVLQQLIELNPYLKKLRITTEANTFYKIYEAVQKTVVVRKHKVPLKLVLRDGWNTSLTWSELVVAPERKQDQFIALEYTAGVANISTILMFFGYIVTHLRCLELTNLDVKTLEACTRSRGSNITNLEVNIMGLNNRGISDLIKIVERSHEPMSQPSSRFSVHLRVLEDVQPDWTQATELIVALGSKVDELVLFSSDVGSPGFEYFLKAVSPATLPFLEALTINGSGAPQWHTGTAANTDDPESLGSMLGEFPMSAFTAFPNVVSTVNSTFQGNKGAPLNHRPRSSSPSPHPISAKLDLNQTTSPQLSSKFLPWLESFASKLPLQKLGLNFVLLETEEWRSILSKLDFSELEVLDLMGSKMTMAMFYELPLHFPTYDRYLKHTSPPVAPYDLVHGRRQYTRSSNFSMAQFIGEQSHSNLNDIIDSNSEAMAVPANVKGTPWIATISKQRQRRMAALQSDGQKQSITQQHQGHLPHERQQPQQVLEKRRTCTMRRVRLPSTSDFKLERYQKVMIQNEIRALLIGCDV</sequence>
<feature type="region of interest" description="Disordered" evidence="1">
    <location>
        <begin position="1344"/>
        <end position="1375"/>
    </location>
</feature>
<protein>
    <submittedName>
        <fullName evidence="2">Uncharacterized protein</fullName>
    </submittedName>
</protein>
<evidence type="ECO:0000256" key="1">
    <source>
        <dbReference type="SAM" id="MobiDB-lite"/>
    </source>
</evidence>
<name>A0A1Y2G5H0_9FUNG</name>
<reference evidence="2 3" key="1">
    <citation type="submission" date="2016-07" db="EMBL/GenBank/DDBJ databases">
        <title>Pervasive Adenine N6-methylation of Active Genes in Fungi.</title>
        <authorList>
            <consortium name="DOE Joint Genome Institute"/>
            <person name="Mondo S.J."/>
            <person name="Dannebaum R.O."/>
            <person name="Kuo R.C."/>
            <person name="Labutti K."/>
            <person name="Haridas S."/>
            <person name="Kuo A."/>
            <person name="Salamov A."/>
            <person name="Ahrendt S.R."/>
            <person name="Lipzen A."/>
            <person name="Sullivan W."/>
            <person name="Andreopoulos W.B."/>
            <person name="Clum A."/>
            <person name="Lindquist E."/>
            <person name="Daum C."/>
            <person name="Ramamoorthy G.K."/>
            <person name="Gryganskyi A."/>
            <person name="Culley D."/>
            <person name="Magnuson J.K."/>
            <person name="James T.Y."/>
            <person name="O'Malley M.A."/>
            <person name="Stajich J.E."/>
            <person name="Spatafora J.W."/>
            <person name="Visel A."/>
            <person name="Grigoriev I.V."/>
        </authorList>
    </citation>
    <scope>NUCLEOTIDE SEQUENCE [LARGE SCALE GENOMIC DNA]</scope>
    <source>
        <strain evidence="2 3">NRRL 3116</strain>
    </source>
</reference>
<feature type="region of interest" description="Disordered" evidence="1">
    <location>
        <begin position="232"/>
        <end position="282"/>
    </location>
</feature>
<feature type="non-terminal residue" evidence="2">
    <location>
        <position position="1417"/>
    </location>
</feature>
<evidence type="ECO:0000313" key="3">
    <source>
        <dbReference type="Proteomes" id="UP000193648"/>
    </source>
</evidence>
<feature type="compositionally biased region" description="Low complexity" evidence="1">
    <location>
        <begin position="189"/>
        <end position="217"/>
    </location>
</feature>
<accession>A0A1Y2G5H0</accession>
<dbReference type="GeneID" id="33567965"/>
<organism evidence="2 3">
    <name type="scientific">Lobosporangium transversale</name>
    <dbReference type="NCBI Taxonomy" id="64571"/>
    <lineage>
        <taxon>Eukaryota</taxon>
        <taxon>Fungi</taxon>
        <taxon>Fungi incertae sedis</taxon>
        <taxon>Mucoromycota</taxon>
        <taxon>Mortierellomycotina</taxon>
        <taxon>Mortierellomycetes</taxon>
        <taxon>Mortierellales</taxon>
        <taxon>Mortierellaceae</taxon>
        <taxon>Lobosporangium</taxon>
    </lineage>
</organism>
<feature type="compositionally biased region" description="Basic and acidic residues" evidence="1">
    <location>
        <begin position="1364"/>
        <end position="1375"/>
    </location>
</feature>
<gene>
    <name evidence="2" type="ORF">BCR41DRAFT_365190</name>
</gene>